<dbReference type="STRING" id="1891224.BBP83_05270"/>
<comment type="caution">
    <text evidence="5">The sequence shown here is derived from an EMBL/GenBank/DDBJ whole genome shotgun (WGS) entry which is preliminary data.</text>
</comment>
<evidence type="ECO:0000313" key="6">
    <source>
        <dbReference type="Proteomes" id="UP000186553"/>
    </source>
</evidence>
<dbReference type="RefSeq" id="WP_068886608.1">
    <property type="nucleotide sequence ID" value="NZ_CBCRUU010000001.1"/>
</dbReference>
<dbReference type="InterPro" id="IPR006683">
    <property type="entry name" value="Thioestr_dom"/>
</dbReference>
<dbReference type="InterPro" id="IPR029069">
    <property type="entry name" value="HotDog_dom_sf"/>
</dbReference>
<dbReference type="SUPFAM" id="SSF54637">
    <property type="entry name" value="Thioesterase/thiol ester dehydrase-isomerase"/>
    <property type="match status" value="1"/>
</dbReference>
<dbReference type="OrthoDB" id="9809430at2"/>
<dbReference type="GO" id="GO:0052816">
    <property type="term" value="F:long-chain fatty acyl-CoA hydrolase activity"/>
    <property type="evidence" value="ECO:0007669"/>
    <property type="project" value="TreeGrafter"/>
</dbReference>
<evidence type="ECO:0000313" key="5">
    <source>
        <dbReference type="EMBL" id="ODA13779.1"/>
    </source>
</evidence>
<dbReference type="InterPro" id="IPR040170">
    <property type="entry name" value="Cytosol_ACT"/>
</dbReference>
<dbReference type="PANTHER" id="PTHR11049:SF16">
    <property type="entry name" value="PROTEIN VDLD"/>
    <property type="match status" value="1"/>
</dbReference>
<dbReference type="CDD" id="cd03442">
    <property type="entry name" value="BFIT_BACH"/>
    <property type="match status" value="1"/>
</dbReference>
<comment type="similarity">
    <text evidence="1">Belongs to the acyl coenzyme A hydrolase family.</text>
</comment>
<accession>A0A1C3CZ13</accession>
<protein>
    <submittedName>
        <fullName evidence="5">Acyl-CoA thioesterase</fullName>
    </submittedName>
</protein>
<dbReference type="EMBL" id="MBDL01000008">
    <property type="protein sequence ID" value="ODA13779.1"/>
    <property type="molecule type" value="Genomic_DNA"/>
</dbReference>
<dbReference type="Proteomes" id="UP000186553">
    <property type="component" value="Unassembled WGS sequence"/>
</dbReference>
<organism evidence="5 6">
    <name type="scientific">Acinetobacter celticus</name>
    <dbReference type="NCBI Taxonomy" id="1891224"/>
    <lineage>
        <taxon>Bacteria</taxon>
        <taxon>Pseudomonadati</taxon>
        <taxon>Pseudomonadota</taxon>
        <taxon>Gammaproteobacteria</taxon>
        <taxon>Moraxellales</taxon>
        <taxon>Moraxellaceae</taxon>
        <taxon>Acinetobacter</taxon>
    </lineage>
</organism>
<dbReference type="Pfam" id="PF03061">
    <property type="entry name" value="4HBT"/>
    <property type="match status" value="1"/>
</dbReference>
<dbReference type="FunFam" id="3.10.129.10:FF:000034">
    <property type="entry name" value="Acyl-CoA thioester hydrolase"/>
    <property type="match status" value="1"/>
</dbReference>
<name>A0A1C3CZ13_9GAMM</name>
<dbReference type="InterPro" id="IPR033120">
    <property type="entry name" value="HOTDOG_ACOT"/>
</dbReference>
<dbReference type="PANTHER" id="PTHR11049">
    <property type="entry name" value="ACYL COENZYME A THIOESTER HYDROLASE"/>
    <property type="match status" value="1"/>
</dbReference>
<evidence type="ECO:0000259" key="4">
    <source>
        <dbReference type="PROSITE" id="PS51770"/>
    </source>
</evidence>
<sequence length="173" mass="19373">MSPLDQIAPVLEDQSELNMSVLMTPDMANFSGNVHGGTILKLLDQVAYACASRYSGSYVVTLSVDKVNFKEPIHVGELVTFLASVNHVGRTSMEIGIRVEAQNIQKRTVRHTNSCYFTMVAVDETGKPKPIPALNLDNDWKRCRFEAAEHRKVARLQENHHPSCSIYKKSTNR</sequence>
<dbReference type="GO" id="GO:0006637">
    <property type="term" value="P:acyl-CoA metabolic process"/>
    <property type="evidence" value="ECO:0007669"/>
    <property type="project" value="TreeGrafter"/>
</dbReference>
<proteinExistence type="inferred from homology"/>
<dbReference type="Gene3D" id="3.10.129.10">
    <property type="entry name" value="Hotdog Thioesterase"/>
    <property type="match status" value="1"/>
</dbReference>
<dbReference type="GO" id="GO:0005829">
    <property type="term" value="C:cytosol"/>
    <property type="evidence" value="ECO:0007669"/>
    <property type="project" value="TreeGrafter"/>
</dbReference>
<dbReference type="PROSITE" id="PS51770">
    <property type="entry name" value="HOTDOG_ACOT"/>
    <property type="match status" value="1"/>
</dbReference>
<evidence type="ECO:0000256" key="1">
    <source>
        <dbReference type="ARBA" id="ARBA00010458"/>
    </source>
</evidence>
<keyword evidence="2 3" id="KW-0378">Hydrolase</keyword>
<reference evidence="5 6" key="1">
    <citation type="submission" date="2016-07" db="EMBL/GenBank/DDBJ databases">
        <title>Acinetobacter sp. ANC 4603.</title>
        <authorList>
            <person name="Radolfova-Krizova L."/>
            <person name="Nemec A."/>
        </authorList>
    </citation>
    <scope>NUCLEOTIDE SEQUENCE [LARGE SCALE GENOMIC DNA]</scope>
    <source>
        <strain evidence="5 6">ANC 4603</strain>
    </source>
</reference>
<dbReference type="AlphaFoldDB" id="A0A1C3CZ13"/>
<evidence type="ECO:0000256" key="2">
    <source>
        <dbReference type="ARBA" id="ARBA00022801"/>
    </source>
</evidence>
<gene>
    <name evidence="5" type="ORF">BBP83_05270</name>
</gene>
<feature type="domain" description="HotDog ACOT-type" evidence="4">
    <location>
        <begin position="13"/>
        <end position="125"/>
    </location>
</feature>
<evidence type="ECO:0000256" key="3">
    <source>
        <dbReference type="PROSITE-ProRule" id="PRU01106"/>
    </source>
</evidence>
<keyword evidence="6" id="KW-1185">Reference proteome</keyword>